<gene>
    <name evidence="1" type="ORF">COCCU_07450</name>
</gene>
<name>A0A6B8W1N0_9CORY</name>
<evidence type="ECO:0000313" key="1">
    <source>
        <dbReference type="EMBL" id="QGU07424.1"/>
    </source>
</evidence>
<dbReference type="Proteomes" id="UP000424462">
    <property type="component" value="Chromosome"/>
</dbReference>
<protein>
    <submittedName>
        <fullName evidence="1">Uncharacterized protein</fullName>
    </submittedName>
</protein>
<dbReference type="AlphaFoldDB" id="A0A6B8W1N0"/>
<dbReference type="KEGG" id="cok:COCCU_07450"/>
<accession>A0A6B8W1N0</accession>
<keyword evidence="2" id="KW-1185">Reference proteome</keyword>
<reference evidence="1 2" key="1">
    <citation type="submission" date="2019-11" db="EMBL/GenBank/DDBJ databases">
        <title>Complete genome sequence of Corynebacterium kalinowskii 1959, a novel Corynebacterium species isolated from soil of a small paddock in Vilsendorf, Germany.</title>
        <authorList>
            <person name="Schaffert L."/>
            <person name="Ruwe M."/>
            <person name="Milse J."/>
            <person name="Hanuschka K."/>
            <person name="Ortseifen V."/>
            <person name="Droste J."/>
            <person name="Brandt D."/>
            <person name="Schlueter L."/>
            <person name="Kutter Y."/>
            <person name="Vinke S."/>
            <person name="Viehoefer P."/>
            <person name="Jacob L."/>
            <person name="Luebke N.-C."/>
            <person name="Schulte-Berndt E."/>
            <person name="Hain C."/>
            <person name="Linder M."/>
            <person name="Schmidt P."/>
            <person name="Wollenschlaeger L."/>
            <person name="Luttermann T."/>
            <person name="Thieme E."/>
            <person name="Hassa J."/>
            <person name="Haak M."/>
            <person name="Wittchen M."/>
            <person name="Mentz A."/>
            <person name="Persicke M."/>
            <person name="Busche T."/>
            <person name="Ruckert C."/>
        </authorList>
    </citation>
    <scope>NUCLEOTIDE SEQUENCE [LARGE SCALE GENOMIC DNA]</scope>
    <source>
        <strain evidence="1 2">2039</strain>
    </source>
</reference>
<proteinExistence type="predicted"/>
<evidence type="ECO:0000313" key="2">
    <source>
        <dbReference type="Proteomes" id="UP000424462"/>
    </source>
</evidence>
<dbReference type="EMBL" id="CP046455">
    <property type="protein sequence ID" value="QGU07424.1"/>
    <property type="molecule type" value="Genomic_DNA"/>
</dbReference>
<organism evidence="1 2">
    <name type="scientific">Corynebacterium occultum</name>
    <dbReference type="NCBI Taxonomy" id="2675219"/>
    <lineage>
        <taxon>Bacteria</taxon>
        <taxon>Bacillati</taxon>
        <taxon>Actinomycetota</taxon>
        <taxon>Actinomycetes</taxon>
        <taxon>Mycobacteriales</taxon>
        <taxon>Corynebacteriaceae</taxon>
        <taxon>Corynebacterium</taxon>
    </lineage>
</organism>
<sequence>MNRAMSIRATFQPTVDEFIDNLDSFATGNYLKPDEKEFWEEPFDAAVLPELRNILEKFLDALDLLAGEVPPETLVKVVQTTIDDLDAFNTRNADAVIEPEEKEELTQLLHQACAATGADEATLSELPDMD</sequence>